<accession>A0ABS8UVN9</accession>
<organism evidence="1 2">
    <name type="scientific">Datura stramonium</name>
    <name type="common">Jimsonweed</name>
    <name type="synonym">Common thornapple</name>
    <dbReference type="NCBI Taxonomy" id="4076"/>
    <lineage>
        <taxon>Eukaryota</taxon>
        <taxon>Viridiplantae</taxon>
        <taxon>Streptophyta</taxon>
        <taxon>Embryophyta</taxon>
        <taxon>Tracheophyta</taxon>
        <taxon>Spermatophyta</taxon>
        <taxon>Magnoliopsida</taxon>
        <taxon>eudicotyledons</taxon>
        <taxon>Gunneridae</taxon>
        <taxon>Pentapetalae</taxon>
        <taxon>asterids</taxon>
        <taxon>lamiids</taxon>
        <taxon>Solanales</taxon>
        <taxon>Solanaceae</taxon>
        <taxon>Solanoideae</taxon>
        <taxon>Datureae</taxon>
        <taxon>Datura</taxon>
    </lineage>
</organism>
<reference evidence="1 2" key="1">
    <citation type="journal article" date="2021" name="BMC Genomics">
        <title>Datura genome reveals duplications of psychoactive alkaloid biosynthetic genes and high mutation rate following tissue culture.</title>
        <authorList>
            <person name="Rajewski A."/>
            <person name="Carter-House D."/>
            <person name="Stajich J."/>
            <person name="Litt A."/>
        </authorList>
    </citation>
    <scope>NUCLEOTIDE SEQUENCE [LARGE SCALE GENOMIC DNA]</scope>
    <source>
        <strain evidence="1">AR-01</strain>
    </source>
</reference>
<gene>
    <name evidence="1" type="ORF">HAX54_022371</name>
</gene>
<protein>
    <submittedName>
        <fullName evidence="1">Uncharacterized protein</fullName>
    </submittedName>
</protein>
<dbReference type="EMBL" id="JACEIK010002695">
    <property type="protein sequence ID" value="MCD9638412.1"/>
    <property type="molecule type" value="Genomic_DNA"/>
</dbReference>
<sequence>ALPCTILRVLLDLNPHSLNLLLLPLFSKDFRKFRRCSSSFKEDNQEGLSST</sequence>
<evidence type="ECO:0000313" key="1">
    <source>
        <dbReference type="EMBL" id="MCD9638412.1"/>
    </source>
</evidence>
<feature type="non-terminal residue" evidence="1">
    <location>
        <position position="1"/>
    </location>
</feature>
<proteinExistence type="predicted"/>
<dbReference type="Proteomes" id="UP000823775">
    <property type="component" value="Unassembled WGS sequence"/>
</dbReference>
<keyword evidence="2" id="KW-1185">Reference proteome</keyword>
<name>A0ABS8UVN9_DATST</name>
<evidence type="ECO:0000313" key="2">
    <source>
        <dbReference type="Proteomes" id="UP000823775"/>
    </source>
</evidence>
<feature type="non-terminal residue" evidence="1">
    <location>
        <position position="51"/>
    </location>
</feature>
<comment type="caution">
    <text evidence="1">The sequence shown here is derived from an EMBL/GenBank/DDBJ whole genome shotgun (WGS) entry which is preliminary data.</text>
</comment>